<organism evidence="7 8">
    <name type="scientific">Persicobacter diffluens</name>
    <dbReference type="NCBI Taxonomy" id="981"/>
    <lineage>
        <taxon>Bacteria</taxon>
        <taxon>Pseudomonadati</taxon>
        <taxon>Bacteroidota</taxon>
        <taxon>Cytophagia</taxon>
        <taxon>Cytophagales</taxon>
        <taxon>Persicobacteraceae</taxon>
        <taxon>Persicobacter</taxon>
    </lineage>
</organism>
<keyword evidence="4 6" id="KW-1133">Transmembrane helix</keyword>
<evidence type="ECO:0000313" key="7">
    <source>
        <dbReference type="EMBL" id="GJM60375.1"/>
    </source>
</evidence>
<dbReference type="EMBL" id="BQKE01000001">
    <property type="protein sequence ID" value="GJM60375.1"/>
    <property type="molecule type" value="Genomic_DNA"/>
</dbReference>
<feature type="transmembrane region" description="Helical" evidence="6">
    <location>
        <begin position="452"/>
        <end position="472"/>
    </location>
</feature>
<keyword evidence="8" id="KW-1185">Reference proteome</keyword>
<dbReference type="Pfam" id="PF01943">
    <property type="entry name" value="Polysacc_synt"/>
    <property type="match status" value="1"/>
</dbReference>
<gene>
    <name evidence="7" type="ORF">PEDI_09270</name>
</gene>
<feature type="transmembrane region" description="Helical" evidence="6">
    <location>
        <begin position="154"/>
        <end position="172"/>
    </location>
</feature>
<dbReference type="GO" id="GO:0005886">
    <property type="term" value="C:plasma membrane"/>
    <property type="evidence" value="ECO:0007669"/>
    <property type="project" value="UniProtKB-SubCell"/>
</dbReference>
<dbReference type="PANTHER" id="PTHR30250:SF11">
    <property type="entry name" value="O-ANTIGEN TRANSPORTER-RELATED"/>
    <property type="match status" value="1"/>
</dbReference>
<evidence type="ECO:0000313" key="8">
    <source>
        <dbReference type="Proteomes" id="UP001310022"/>
    </source>
</evidence>
<name>A0AAN4VX56_9BACT</name>
<feature type="transmembrane region" description="Helical" evidence="6">
    <location>
        <begin position="118"/>
        <end position="134"/>
    </location>
</feature>
<feature type="transmembrane region" description="Helical" evidence="6">
    <location>
        <begin position="12"/>
        <end position="29"/>
    </location>
</feature>
<accession>A0AAN4VX56</accession>
<evidence type="ECO:0000256" key="6">
    <source>
        <dbReference type="SAM" id="Phobius"/>
    </source>
</evidence>
<feature type="transmembrane region" description="Helical" evidence="6">
    <location>
        <begin position="295"/>
        <end position="315"/>
    </location>
</feature>
<feature type="transmembrane region" description="Helical" evidence="6">
    <location>
        <begin position="367"/>
        <end position="385"/>
    </location>
</feature>
<dbReference type="PANTHER" id="PTHR30250">
    <property type="entry name" value="PST FAMILY PREDICTED COLANIC ACID TRANSPORTER"/>
    <property type="match status" value="1"/>
</dbReference>
<feature type="transmembrane region" description="Helical" evidence="6">
    <location>
        <begin position="421"/>
        <end position="440"/>
    </location>
</feature>
<feature type="transmembrane region" description="Helical" evidence="6">
    <location>
        <begin position="335"/>
        <end position="355"/>
    </location>
</feature>
<dbReference type="AlphaFoldDB" id="A0AAN4VX56"/>
<proteinExistence type="predicted"/>
<feature type="transmembrane region" description="Helical" evidence="6">
    <location>
        <begin position="49"/>
        <end position="67"/>
    </location>
</feature>
<dbReference type="Proteomes" id="UP001310022">
    <property type="component" value="Unassembled WGS sequence"/>
</dbReference>
<dbReference type="InterPro" id="IPR002797">
    <property type="entry name" value="Polysacc_synth"/>
</dbReference>
<dbReference type="InterPro" id="IPR050833">
    <property type="entry name" value="Poly_Biosynth_Transport"/>
</dbReference>
<comment type="subcellular location">
    <subcellularLocation>
        <location evidence="1">Cell membrane</location>
        <topology evidence="1">Multi-pass membrane protein</topology>
    </subcellularLocation>
</comment>
<evidence type="ECO:0000256" key="5">
    <source>
        <dbReference type="ARBA" id="ARBA00023136"/>
    </source>
</evidence>
<evidence type="ECO:0000256" key="3">
    <source>
        <dbReference type="ARBA" id="ARBA00022692"/>
    </source>
</evidence>
<keyword evidence="5 6" id="KW-0472">Membrane</keyword>
<feature type="transmembrane region" description="Helical" evidence="6">
    <location>
        <begin position="178"/>
        <end position="198"/>
    </location>
</feature>
<reference evidence="7 8" key="1">
    <citation type="submission" date="2021-12" db="EMBL/GenBank/DDBJ databases">
        <title>Genome sequencing of bacteria with rrn-lacking chromosome and rrn-plasmid.</title>
        <authorList>
            <person name="Anda M."/>
            <person name="Iwasaki W."/>
        </authorList>
    </citation>
    <scope>NUCLEOTIDE SEQUENCE [LARGE SCALE GENOMIC DNA]</scope>
    <source>
        <strain evidence="7 8">NBRC 15940</strain>
    </source>
</reference>
<protein>
    <submittedName>
        <fullName evidence="7">Capsular polysaccharide biosynthesis protein</fullName>
    </submittedName>
</protein>
<evidence type="ECO:0000256" key="2">
    <source>
        <dbReference type="ARBA" id="ARBA00022475"/>
    </source>
</evidence>
<feature type="transmembrane region" description="Helical" evidence="6">
    <location>
        <begin position="391"/>
        <end position="414"/>
    </location>
</feature>
<feature type="transmembrane region" description="Helical" evidence="6">
    <location>
        <begin position="241"/>
        <end position="265"/>
    </location>
</feature>
<keyword evidence="2" id="KW-1003">Cell membrane</keyword>
<sequence>MGVVIKQGVRASLITYFGVIFGALNFLYIMPKILEPDQIGMIRLLQDLAILLASFVQFSLPTVLDRFIPVFRKEGVSSIRFALIYPLPFAGIFLFIFAMNPDFWSALLIPDNPEMQPYFLLVPLLMVILIGQLMMESFYRANLKIAFPNFIKEVFVRMTQTLLVVGLALKLFGFETIMLGIVVAYGLGAILLFAYAHFKGWLDWRGSVFPQKEKQKEIAHYAWFVLLSSAGALVASKVDTLMISSMVGLDALGIYVIAFFIGSVIEIPRRAISQIAIPLISKAFKEGEIEAIRKLYRQTAGVLIVVGSWLFLGIWCNLDFVYDVMPNAEIYRTGAMVMFWIGMSKVVDMVFGLNSEIILQSDQYRKLTYFTASLAVLLVLTNLWLIPIYGISGAAFATFLSMMIFNLLKLILILRVWGIQPFGMGHLYFIPFIVLPYIIIQSLPEFNMWGEFLVRGIIITLSVYFGAVISGVSEDLQQLNKRILTSFSN</sequence>
<feature type="transmembrane region" description="Helical" evidence="6">
    <location>
        <begin position="79"/>
        <end position="98"/>
    </location>
</feature>
<evidence type="ECO:0000256" key="1">
    <source>
        <dbReference type="ARBA" id="ARBA00004651"/>
    </source>
</evidence>
<comment type="caution">
    <text evidence="7">The sequence shown here is derived from an EMBL/GenBank/DDBJ whole genome shotgun (WGS) entry which is preliminary data.</text>
</comment>
<feature type="transmembrane region" description="Helical" evidence="6">
    <location>
        <begin position="218"/>
        <end position="235"/>
    </location>
</feature>
<dbReference type="RefSeq" id="WP_338236144.1">
    <property type="nucleotide sequence ID" value="NZ_BQKE01000001.1"/>
</dbReference>
<keyword evidence="3 6" id="KW-0812">Transmembrane</keyword>
<evidence type="ECO:0000256" key="4">
    <source>
        <dbReference type="ARBA" id="ARBA00022989"/>
    </source>
</evidence>